<dbReference type="InterPro" id="IPR014710">
    <property type="entry name" value="RmlC-like_jellyroll"/>
</dbReference>
<dbReference type="Pfam" id="PF13621">
    <property type="entry name" value="Cupin_8"/>
    <property type="match status" value="1"/>
</dbReference>
<dbReference type="PANTHER" id="PTHR12461:SF99">
    <property type="entry name" value="BIFUNCTIONAL PEPTIDASE AND (3S)-LYSYL HYDROXYLASE JMJD7"/>
    <property type="match status" value="1"/>
</dbReference>
<dbReference type="Gene3D" id="2.60.120.10">
    <property type="entry name" value="Jelly Rolls"/>
    <property type="match status" value="1"/>
</dbReference>
<dbReference type="InterPro" id="IPR041667">
    <property type="entry name" value="Cupin_8"/>
</dbReference>
<dbReference type="PROSITE" id="PS51184">
    <property type="entry name" value="JMJC"/>
    <property type="match status" value="1"/>
</dbReference>
<dbReference type="GeneID" id="106810024"/>
<evidence type="ECO:0000313" key="2">
    <source>
        <dbReference type="Proteomes" id="UP000695022"/>
    </source>
</evidence>
<keyword evidence="2" id="KW-1185">Reference proteome</keyword>
<dbReference type="InterPro" id="IPR003347">
    <property type="entry name" value="JmjC_dom"/>
</dbReference>
<reference evidence="3" key="1">
    <citation type="submission" date="2025-08" db="UniProtKB">
        <authorList>
            <consortium name="RefSeq"/>
        </authorList>
    </citation>
    <scope>IDENTIFICATION</scope>
</reference>
<gene>
    <name evidence="3" type="primary">LOC106810024</name>
</gene>
<name>A0ABM1E992_PRICU</name>
<feature type="domain" description="JmjC" evidence="1">
    <location>
        <begin position="129"/>
        <end position="309"/>
    </location>
</feature>
<evidence type="ECO:0000259" key="1">
    <source>
        <dbReference type="PROSITE" id="PS51184"/>
    </source>
</evidence>
<accession>A0ABM1E992</accession>
<dbReference type="SMART" id="SM00558">
    <property type="entry name" value="JmjC"/>
    <property type="match status" value="1"/>
</dbReference>
<dbReference type="RefSeq" id="XP_014668763.1">
    <property type="nucleotide sequence ID" value="XM_014813277.1"/>
</dbReference>
<protein>
    <submittedName>
        <fullName evidence="3">JmjC domain-containing protein 7-like isoform X1</fullName>
    </submittedName>
</protein>
<dbReference type="Proteomes" id="UP000695022">
    <property type="component" value="Unplaced"/>
</dbReference>
<dbReference type="SUPFAM" id="SSF51197">
    <property type="entry name" value="Clavaminate synthase-like"/>
    <property type="match status" value="1"/>
</dbReference>
<sequence length="318" mass="36901">MDRLDQNVPIKLPLYELAQNTRELYLPTDVQTLDKPPSPLVFLRDWVNRNVPFKVHDACKHWPAFSKWNPDYFRSMFSDKELSVAVTPNGYADAVLGNNFVMPEERKMAFSHFLDIIDKKVEANGVFYIQKQNSNLTEEFPELLGDVDADIGWATEAFGKRPDAVNFWMGEEQAISSLHKDPYENLYYVISGSKTFTLIPPTDRPFIPYKNYQPAEYHEDSATGKWEVVTKHGLDQVPWIPVDPLNPDVERFPQYADANVVTVTVNAGEMLYLPSLWFHHVMQSHGCIAVNYWYDMDYDMKYCYYELLNSLTQTLEEL</sequence>
<organism evidence="2 3">
    <name type="scientific">Priapulus caudatus</name>
    <name type="common">Priapulid worm</name>
    <dbReference type="NCBI Taxonomy" id="37621"/>
    <lineage>
        <taxon>Eukaryota</taxon>
        <taxon>Metazoa</taxon>
        <taxon>Ecdysozoa</taxon>
        <taxon>Scalidophora</taxon>
        <taxon>Priapulida</taxon>
        <taxon>Priapulimorpha</taxon>
        <taxon>Priapulimorphida</taxon>
        <taxon>Priapulidae</taxon>
        <taxon>Priapulus</taxon>
    </lineage>
</organism>
<dbReference type="PANTHER" id="PTHR12461">
    <property type="entry name" value="HYPOXIA-INDUCIBLE FACTOR 1 ALPHA INHIBITOR-RELATED"/>
    <property type="match status" value="1"/>
</dbReference>
<evidence type="ECO:0000313" key="3">
    <source>
        <dbReference type="RefSeq" id="XP_014668763.1"/>
    </source>
</evidence>
<proteinExistence type="predicted"/>